<feature type="region of interest" description="Disordered" evidence="1">
    <location>
        <begin position="281"/>
        <end position="313"/>
    </location>
</feature>
<feature type="compositionally biased region" description="Low complexity" evidence="1">
    <location>
        <begin position="2422"/>
        <end position="2432"/>
    </location>
</feature>
<feature type="compositionally biased region" description="Low complexity" evidence="1">
    <location>
        <begin position="2031"/>
        <end position="2050"/>
    </location>
</feature>
<feature type="compositionally biased region" description="Low complexity" evidence="1">
    <location>
        <begin position="26"/>
        <end position="49"/>
    </location>
</feature>
<feature type="region of interest" description="Disordered" evidence="1">
    <location>
        <begin position="2284"/>
        <end position="2352"/>
    </location>
</feature>
<feature type="compositionally biased region" description="Basic and acidic residues" evidence="1">
    <location>
        <begin position="2186"/>
        <end position="2196"/>
    </location>
</feature>
<feature type="region of interest" description="Disordered" evidence="1">
    <location>
        <begin position="2407"/>
        <end position="2441"/>
    </location>
</feature>
<feature type="compositionally biased region" description="Low complexity" evidence="1">
    <location>
        <begin position="2134"/>
        <end position="2146"/>
    </location>
</feature>
<feature type="region of interest" description="Disordered" evidence="1">
    <location>
        <begin position="1922"/>
        <end position="2001"/>
    </location>
</feature>
<feature type="compositionally biased region" description="Basic residues" evidence="1">
    <location>
        <begin position="2074"/>
        <end position="2085"/>
    </location>
</feature>
<feature type="compositionally biased region" description="Low complexity" evidence="1">
    <location>
        <begin position="2374"/>
        <end position="2386"/>
    </location>
</feature>
<feature type="region of interest" description="Disordered" evidence="1">
    <location>
        <begin position="1686"/>
        <end position="1766"/>
    </location>
</feature>
<feature type="region of interest" description="Disordered" evidence="1">
    <location>
        <begin position="1565"/>
        <end position="1668"/>
    </location>
</feature>
<dbReference type="InterPro" id="IPR012334">
    <property type="entry name" value="Pectin_lyas_fold"/>
</dbReference>
<dbReference type="PANTHER" id="PTHR11319">
    <property type="entry name" value="G PROTEIN-COUPLED RECEPTOR-RELATED"/>
    <property type="match status" value="1"/>
</dbReference>
<sequence>MPGSSAISGRGSNQTSSPELAPPSAPGEAPAAAGNSSLSPSPSRGDSSAPSPPVANTADDDAGREPSNAGPLQPPSGLQQEEADGGSSPREAPPPDLPPPGAPPPGGPDEAIVGSPQAGHVVDGGMAPPDAPDAAAPPGGDSTGGGMAGVAYVDRHVTDAPGLAAALEELTRNLTATTAAAAAAAATATATAAAGGGGAEVLRGRIFLAPGVYDLSGTGALRVGLGLELVGGRRAEEAVVAAAAATAAEAGSGAAQEAGAPAAAAADVDAGAGGRSAGTGAGAGVGVGPPAGAEAPSPNSTATQDPSAAVGDGGANRRLLARRMLLQAAAVATHGRTVLDCGGSGEGALVMAHHGFALRDLVFTRCGGAAPVLVDFWNGSSNASSSSSSGGGSSGSPPPGGLLEGCMFEGNTGTVAGGVAVQPGAGSAASLRLAGCVFRNNSGAETPGDYTYDYDYSSGVAQRPVVPASALALGRGAHRVSGCVFEGNAALPPGPPPGGEKAQYNASAASAAVDLSCWQGPASLHIEDSVFKDNTGRQSGAIYLHGHLDGETPSLGCDLALRRVTVARNGGHQAAALLASCPVKGSNCELSIKHTAVVENRTPQSGAVLMRGSGVVFTADNLTLAHNTGGGLGFVDVGTTVTNSRIENNTGTGFGGVSGWGGYFDATNTSFIANSPSARGAMSNSRASANVLSNSYGNQLVNCTFEANRGHALYIYAADIAIRNSRFLRNVFVPGARNSNGGALMLFDLVLLSSIESTLFEGNAAVVGGAVMLYSSQKLSITGCTFRRNYALSGAGLTIDVPVADIQLSNSTFVNNTAFGTSWELLAAAGINVTATAAAATPSPDVAVAVSSPPPMAAVPGAMPMPPAVLPMPYTAGSLSSAAVSDYESDADAAASSAVDYGSGSSSSSSSSNGGHDISVDSILAPPESCGAGGGGGLCVRGAQGVPVSLANVSLVNNTALLGGGLYVGVGSRCLRLAACYRLRLDARVVVTGNRAEMAGGGVHWEYERILQLSCNSSSSSGADQQSGSGSSRSSAQQGQAQQEQEDEQTATRLRLAAPAWPGLLRQLQAHTFAPLSASAGTFAAAGPPNNSTATAATPLPNSSLAMSTQAAPPPSPASLLAADGGGSSGSSGGAAGLTGAAAVRAYLRRVIPCATWAGNTVGAGGYGPTVASTVFFHQPLLLPAASPVAASRSSTAVPPPPPQPQPQLAQPVAAARRSLRQLLQLAGSAAAAAVAAVAPPLTLQPPPSAPPPLPASAPPPMFESGAALPVVVDVFDFYGQKVTRSVIDSQVLIMCTSLNALGQKAAQAEAGTADFSQLRLRDQVNASYELKFEGRTSIRQLGPVGLAVALRPCRINEELSAEGDFCSPCSQDFYSYGGAGGCRECPDGATCSDRGLGGVLVPQDGYWHSAALSANVIECPYEGACQYGGRLQRLADAQAAIIASSSNRSRSSSSSSSGGNSAAGGGDDEEARYRQLQCAEGYWGNLCGSCLEGYGRQASGGCQRCRTVASRVGWVALAFAITFISVVAAVRAALTPEYLQVAAAESRRSRHAVVALSSNTYNTVSTPAATPGAAGDGPFPSPGERVVGGDGGGSNGVDEEGLPTPAKGPTAAMAPSPRRAAELGGAVEEGAGAGGGVAAAATPPAGPDDTDDAGGPAARGEDEDVPLGQLSGERFAAALFRIHGGSRGRRPAAGSAGSHLRGASDSSSAADLQPAQDVHTAADAAPAEAAADKPAVSAAAPPLPAPQSGSVLAAAPSSSSHSGSWHQLFSLATPKSRIQLLKRPWERAAGALTATQSRGRRSAPLSADDMSEAAVGVDAEAADTDGGGGGSMPVSQEAAAAFAPGNAGVRGDASRRGGGGEGGGLGPTSADSVSGSFASSAVSVTAASGSQQQHAPMLGMLPAYGKVSFASLLMAVRATKQPSVDGPGGAGGGENGPLGSAARTKSGRPASRSGSLIAARASGVGDTDSGAAGGVGLSNSSSRRSSLETSGAPRRRSASRFAVAAHAATAVQDMRKHAAATAAARAAGAGAGADAGDDSGGPSASAPGRLSSQRLARDTAAAAAANVKPSASKWHKRRASHNPRGRPPSFSVFAAAAKRLFRNRDDGGDGAQSGDGNGARNDGESAAAADGCASEGGASSNAGGSVEQSFSKPAAVARRGGSTAMPGPAPDQAPQHSTAALADAAGDRDRGEGRETGLVSTADVPAGCAAGGPDPVTFASDDPTTAADADAADSRSAGGKGGARSWGAAAAAALYLRSAEAEAPLTPRTLAGAHAAIGPASGAAAAPANRNNDGTGRGTSCPARAARAAAGTAPGGGSGCSGAGGEAPGGEAPAGDEAPGGEAPGGPLADLDLGENLELHRQGPQLVSEAREAATPPAAAAVAPTLPAPPQLRPLSLTLAGSSALPHSALSTARRGPATEGSASGGPVSSRPGGGRTVSFAAGTVSPVASSSAAATRGGGLAWWPNGLRCNGADIGLSWTERNRT</sequence>
<evidence type="ECO:0000259" key="2">
    <source>
        <dbReference type="Pfam" id="PF13229"/>
    </source>
</evidence>
<feature type="region of interest" description="Disordered" evidence="1">
    <location>
        <begin position="1018"/>
        <end position="1050"/>
    </location>
</feature>
<feature type="compositionally biased region" description="Gly residues" evidence="1">
    <location>
        <begin position="1587"/>
        <end position="1596"/>
    </location>
</feature>
<proteinExistence type="predicted"/>
<dbReference type="Proteomes" id="UP000650467">
    <property type="component" value="Unassembled WGS sequence"/>
</dbReference>
<feature type="compositionally biased region" description="Polar residues" evidence="1">
    <location>
        <begin position="1"/>
        <end position="15"/>
    </location>
</feature>
<gene>
    <name evidence="3" type="ORF">HXX76_012753</name>
</gene>
<dbReference type="PANTHER" id="PTHR11319:SF35">
    <property type="entry name" value="OUTER MEMBRANE PROTEIN PMPC-RELATED"/>
    <property type="match status" value="1"/>
</dbReference>
<dbReference type="Pfam" id="PF13229">
    <property type="entry name" value="Beta_helix"/>
    <property type="match status" value="1"/>
</dbReference>
<dbReference type="SMART" id="SM00710">
    <property type="entry name" value="PbH1"/>
    <property type="match status" value="9"/>
</dbReference>
<organism evidence="3 4">
    <name type="scientific">Chlamydomonas incerta</name>
    <dbReference type="NCBI Taxonomy" id="51695"/>
    <lineage>
        <taxon>Eukaryota</taxon>
        <taxon>Viridiplantae</taxon>
        <taxon>Chlorophyta</taxon>
        <taxon>core chlorophytes</taxon>
        <taxon>Chlorophyceae</taxon>
        <taxon>CS clade</taxon>
        <taxon>Chlamydomonadales</taxon>
        <taxon>Chlamydomonadaceae</taxon>
        <taxon>Chlamydomonas</taxon>
    </lineage>
</organism>
<feature type="region of interest" description="Disordered" evidence="1">
    <location>
        <begin position="1087"/>
        <end position="1135"/>
    </location>
</feature>
<feature type="region of interest" description="Disordered" evidence="1">
    <location>
        <begin position="1792"/>
        <end position="1813"/>
    </location>
</feature>
<feature type="region of interest" description="Disordered" evidence="1">
    <location>
        <begin position="2031"/>
        <end position="2091"/>
    </location>
</feature>
<feature type="compositionally biased region" description="Low complexity" evidence="1">
    <location>
        <begin position="2220"/>
        <end position="2238"/>
    </location>
</feature>
<feature type="compositionally biased region" description="Gly residues" evidence="1">
    <location>
        <begin position="1857"/>
        <end position="1867"/>
    </location>
</feature>
<dbReference type="SUPFAM" id="SSF51126">
    <property type="entry name" value="Pectin lyase-like"/>
    <property type="match status" value="2"/>
</dbReference>
<feature type="region of interest" description="Disordered" evidence="1">
    <location>
        <begin position="2104"/>
        <end position="2245"/>
    </location>
</feature>
<feature type="region of interest" description="Disordered" evidence="1">
    <location>
        <begin position="2367"/>
        <end position="2388"/>
    </location>
</feature>
<feature type="compositionally biased region" description="Low complexity" evidence="1">
    <location>
        <begin position="123"/>
        <end position="140"/>
    </location>
</feature>
<feature type="region of interest" description="Disordered" evidence="1">
    <location>
        <begin position="1845"/>
        <end position="1876"/>
    </location>
</feature>
<name>A0A835SGV6_CHLIN</name>
<feature type="compositionally biased region" description="Gly residues" evidence="1">
    <location>
        <begin position="2314"/>
        <end position="2329"/>
    </location>
</feature>
<accession>A0A835SGV6</accession>
<evidence type="ECO:0000256" key="1">
    <source>
        <dbReference type="SAM" id="MobiDB-lite"/>
    </source>
</evidence>
<feature type="region of interest" description="Disordered" evidence="1">
    <location>
        <begin position="1447"/>
        <end position="1469"/>
    </location>
</feature>
<feature type="domain" description="Right handed beta helix" evidence="2">
    <location>
        <begin position="689"/>
        <end position="837"/>
    </location>
</feature>
<feature type="region of interest" description="Disordered" evidence="1">
    <location>
        <begin position="1"/>
        <end position="147"/>
    </location>
</feature>
<comment type="caution">
    <text evidence="3">The sequence shown here is derived from an EMBL/GenBank/DDBJ whole genome shotgun (WGS) entry which is preliminary data.</text>
</comment>
<dbReference type="InterPro" id="IPR011050">
    <property type="entry name" value="Pectin_lyase_fold/virulence"/>
</dbReference>
<evidence type="ECO:0000313" key="4">
    <source>
        <dbReference type="Proteomes" id="UP000650467"/>
    </source>
</evidence>
<reference evidence="3" key="1">
    <citation type="journal article" date="2020" name="bioRxiv">
        <title>Comparative genomics of Chlamydomonas.</title>
        <authorList>
            <person name="Craig R.J."/>
            <person name="Hasan A.R."/>
            <person name="Ness R.W."/>
            <person name="Keightley P.D."/>
        </authorList>
    </citation>
    <scope>NUCLEOTIDE SEQUENCE</scope>
    <source>
        <strain evidence="3">SAG 7.73</strain>
    </source>
</reference>
<evidence type="ECO:0000313" key="3">
    <source>
        <dbReference type="EMBL" id="KAG2426968.1"/>
    </source>
</evidence>
<feature type="compositionally biased region" description="Low complexity" evidence="1">
    <location>
        <begin position="1715"/>
        <end position="1765"/>
    </location>
</feature>
<feature type="compositionally biased region" description="Pro residues" evidence="1">
    <location>
        <begin position="91"/>
        <end position="107"/>
    </location>
</feature>
<feature type="compositionally biased region" description="Polar residues" evidence="1">
    <location>
        <begin position="1089"/>
        <end position="1110"/>
    </location>
</feature>
<feature type="region of interest" description="Disordered" evidence="1">
    <location>
        <begin position="384"/>
        <end position="403"/>
    </location>
</feature>
<feature type="compositionally biased region" description="Low complexity" evidence="1">
    <location>
        <begin position="1447"/>
        <end position="1461"/>
    </location>
</feature>
<dbReference type="OrthoDB" id="549147at2759"/>
<feature type="compositionally biased region" description="Low complexity" evidence="1">
    <location>
        <begin position="1018"/>
        <end position="1043"/>
    </location>
</feature>
<dbReference type="InterPro" id="IPR006626">
    <property type="entry name" value="PbH1"/>
</dbReference>
<feature type="compositionally biased region" description="Gly residues" evidence="1">
    <location>
        <begin position="1927"/>
        <end position="1937"/>
    </location>
</feature>
<protein>
    <recommendedName>
        <fullName evidence="2">Right handed beta helix domain-containing protein</fullName>
    </recommendedName>
</protein>
<feature type="compositionally biased region" description="Low complexity" evidence="1">
    <location>
        <begin position="2299"/>
        <end position="2313"/>
    </location>
</feature>
<dbReference type="InterPro" id="IPR039448">
    <property type="entry name" value="Beta_helix"/>
</dbReference>
<feature type="compositionally biased region" description="Gly residues" evidence="1">
    <location>
        <begin position="1124"/>
        <end position="1135"/>
    </location>
</feature>
<keyword evidence="4" id="KW-1185">Reference proteome</keyword>
<dbReference type="EMBL" id="JAEHOC010000044">
    <property type="protein sequence ID" value="KAG2426968.1"/>
    <property type="molecule type" value="Genomic_DNA"/>
</dbReference>
<dbReference type="Gene3D" id="2.160.20.10">
    <property type="entry name" value="Single-stranded right-handed beta-helix, Pectin lyase-like"/>
    <property type="match status" value="1"/>
</dbReference>
<feature type="compositionally biased region" description="Low complexity" evidence="1">
    <location>
        <begin position="2330"/>
        <end position="2352"/>
    </location>
</feature>